<dbReference type="Pfam" id="PF01565">
    <property type="entry name" value="FAD_binding_4"/>
    <property type="match status" value="1"/>
</dbReference>
<evidence type="ECO:0000256" key="1">
    <source>
        <dbReference type="ARBA" id="ARBA00022630"/>
    </source>
</evidence>
<keyword evidence="1" id="KW-0285">Flavoprotein</keyword>
<keyword evidence="2" id="KW-0274">FAD</keyword>
<evidence type="ECO:0000256" key="2">
    <source>
        <dbReference type="ARBA" id="ARBA00022827"/>
    </source>
</evidence>
<protein>
    <submittedName>
        <fullName evidence="4">FAD-binding protein</fullName>
    </submittedName>
</protein>
<dbReference type="InterPro" id="IPR016166">
    <property type="entry name" value="FAD-bd_PCMH"/>
</dbReference>
<dbReference type="PANTHER" id="PTHR11748:SF103">
    <property type="entry name" value="GLYCOLATE OXIDASE SUBUNIT GLCE"/>
    <property type="match status" value="1"/>
</dbReference>
<dbReference type="InterPro" id="IPR006094">
    <property type="entry name" value="Oxid_FAD_bind_N"/>
</dbReference>
<comment type="caution">
    <text evidence="4">The sequence shown here is derived from an EMBL/GenBank/DDBJ whole genome shotgun (WGS) entry which is preliminary data.</text>
</comment>
<evidence type="ECO:0000313" key="4">
    <source>
        <dbReference type="EMBL" id="MFD2264740.1"/>
    </source>
</evidence>
<keyword evidence="5" id="KW-1185">Reference proteome</keyword>
<evidence type="ECO:0000259" key="3">
    <source>
        <dbReference type="PROSITE" id="PS51387"/>
    </source>
</evidence>
<dbReference type="PANTHER" id="PTHR11748">
    <property type="entry name" value="D-LACTATE DEHYDROGENASE"/>
    <property type="match status" value="1"/>
</dbReference>
<dbReference type="Gene3D" id="3.30.465.10">
    <property type="match status" value="1"/>
</dbReference>
<reference evidence="5" key="1">
    <citation type="journal article" date="2019" name="Int. J. Syst. Evol. Microbiol.">
        <title>The Global Catalogue of Microorganisms (GCM) 10K type strain sequencing project: providing services to taxonomists for standard genome sequencing and annotation.</title>
        <authorList>
            <consortium name="The Broad Institute Genomics Platform"/>
            <consortium name="The Broad Institute Genome Sequencing Center for Infectious Disease"/>
            <person name="Wu L."/>
            <person name="Ma J."/>
        </authorList>
    </citation>
    <scope>NUCLEOTIDE SEQUENCE [LARGE SCALE GENOMIC DNA]</scope>
    <source>
        <strain evidence="5">CGMCC 1.19062</strain>
    </source>
</reference>
<organism evidence="4 5">
    <name type="scientific">Lacibacterium aquatile</name>
    <dbReference type="NCBI Taxonomy" id="1168082"/>
    <lineage>
        <taxon>Bacteria</taxon>
        <taxon>Pseudomonadati</taxon>
        <taxon>Pseudomonadota</taxon>
        <taxon>Alphaproteobacteria</taxon>
        <taxon>Rhodospirillales</taxon>
        <taxon>Rhodospirillaceae</taxon>
    </lineage>
</organism>
<feature type="domain" description="FAD-binding PCMH-type" evidence="3">
    <location>
        <begin position="1"/>
        <end position="178"/>
    </location>
</feature>
<dbReference type="Proteomes" id="UP001597295">
    <property type="component" value="Unassembled WGS sequence"/>
</dbReference>
<dbReference type="SUPFAM" id="SSF56176">
    <property type="entry name" value="FAD-binding/transporter-associated domain-like"/>
    <property type="match status" value="1"/>
</dbReference>
<dbReference type="InterPro" id="IPR036318">
    <property type="entry name" value="FAD-bd_PCMH-like_sf"/>
</dbReference>
<dbReference type="EMBL" id="JBHUIP010000014">
    <property type="protein sequence ID" value="MFD2264740.1"/>
    <property type="molecule type" value="Genomic_DNA"/>
</dbReference>
<dbReference type="PROSITE" id="PS51387">
    <property type="entry name" value="FAD_PCMH"/>
    <property type="match status" value="1"/>
</dbReference>
<dbReference type="InterPro" id="IPR016169">
    <property type="entry name" value="FAD-bd_PCMH_sub2"/>
</dbReference>
<dbReference type="SUPFAM" id="SSF55103">
    <property type="entry name" value="FAD-linked oxidases, C-terminal domain"/>
    <property type="match status" value="1"/>
</dbReference>
<proteinExistence type="predicted"/>
<evidence type="ECO:0000313" key="5">
    <source>
        <dbReference type="Proteomes" id="UP001597295"/>
    </source>
</evidence>
<sequence>MSKIDQPRDAADLVALVKEAKPLAVSGTGTREGLGHQVTGRPVSLAGFAGIADYQPEELVMTAGPGTTIRALRAALDQAGQHLAFEIPDHGPLYGKPAGEGTLGGLLMTATAGSRRISAGSVRDHFLGFTGVNGKGEIFKAGGKVVKNVTGYDLPKLLAGSFGTLALLTEATIKTLPRPETATTLLIDPIDESVAFSAMSLALGSAHEVSGAAYLPQDLFGLGGPKVAVRLEGFEASVKARASVLAEELKAFGSMDPMSGGDLWQHISDAAPLVGKPDLILWRLSVAPMEGAEVLKAVGAHEVAWFDWGGGLIWLGLAPGEADGGAARVRAAVAGKGHATLVRAPDAIRASVPVFQPQGALAPLAARVKASFDPLGIFNPGRMG</sequence>
<accession>A0ABW5DV56</accession>
<gene>
    <name evidence="4" type="ORF">ACFSM5_17680</name>
</gene>
<dbReference type="RefSeq" id="WP_379877858.1">
    <property type="nucleotide sequence ID" value="NZ_JBHUIP010000014.1"/>
</dbReference>
<dbReference type="InterPro" id="IPR016164">
    <property type="entry name" value="FAD-linked_Oxase-like_C"/>
</dbReference>
<name>A0ABW5DV56_9PROT</name>